<evidence type="ECO:0000313" key="4">
    <source>
        <dbReference type="Proteomes" id="UP000230750"/>
    </source>
</evidence>
<name>A0A2G8KMI1_STIJA</name>
<feature type="compositionally biased region" description="Polar residues" evidence="2">
    <location>
        <begin position="403"/>
        <end position="413"/>
    </location>
</feature>
<evidence type="ECO:0000256" key="1">
    <source>
        <dbReference type="SAM" id="Coils"/>
    </source>
</evidence>
<gene>
    <name evidence="3" type="ORF">BSL78_13909</name>
</gene>
<proteinExistence type="predicted"/>
<feature type="region of interest" description="Disordered" evidence="2">
    <location>
        <begin position="349"/>
        <end position="368"/>
    </location>
</feature>
<reference evidence="3 4" key="1">
    <citation type="journal article" date="2017" name="PLoS Biol.">
        <title>The sea cucumber genome provides insights into morphological evolution and visceral regeneration.</title>
        <authorList>
            <person name="Zhang X."/>
            <person name="Sun L."/>
            <person name="Yuan J."/>
            <person name="Sun Y."/>
            <person name="Gao Y."/>
            <person name="Zhang L."/>
            <person name="Li S."/>
            <person name="Dai H."/>
            <person name="Hamel J.F."/>
            <person name="Liu C."/>
            <person name="Yu Y."/>
            <person name="Liu S."/>
            <person name="Lin W."/>
            <person name="Guo K."/>
            <person name="Jin S."/>
            <person name="Xu P."/>
            <person name="Storey K.B."/>
            <person name="Huan P."/>
            <person name="Zhang T."/>
            <person name="Zhou Y."/>
            <person name="Zhang J."/>
            <person name="Lin C."/>
            <person name="Li X."/>
            <person name="Xing L."/>
            <person name="Huo D."/>
            <person name="Sun M."/>
            <person name="Wang L."/>
            <person name="Mercier A."/>
            <person name="Li F."/>
            <person name="Yang H."/>
            <person name="Xiang J."/>
        </authorList>
    </citation>
    <scope>NUCLEOTIDE SEQUENCE [LARGE SCALE GENOMIC DNA]</scope>
    <source>
        <strain evidence="3">Shaxun</strain>
        <tissue evidence="3">Muscle</tissue>
    </source>
</reference>
<protein>
    <submittedName>
        <fullName evidence="3">Uncharacterized protein</fullName>
    </submittedName>
</protein>
<keyword evidence="1" id="KW-0175">Coiled coil</keyword>
<dbReference type="EMBL" id="MRZV01000475">
    <property type="protein sequence ID" value="PIK49222.1"/>
    <property type="molecule type" value="Genomic_DNA"/>
</dbReference>
<feature type="coiled-coil region" evidence="1">
    <location>
        <begin position="264"/>
        <end position="298"/>
    </location>
</feature>
<accession>A0A2G8KMI1</accession>
<evidence type="ECO:0000256" key="2">
    <source>
        <dbReference type="SAM" id="MobiDB-lite"/>
    </source>
</evidence>
<dbReference type="Proteomes" id="UP000230750">
    <property type="component" value="Unassembled WGS sequence"/>
</dbReference>
<sequence length="459" mass="52947">MADRIYPKLSTRNIEAETLHEIQSRRSQREANLLNGINSRKSISGLSSASSINNNQTVSQKFWRDFGPLEVTTCVANDGKQVVMVYLEGRVCINGEPIRVLPNGKILLSNGKTDTQYQYYFDCAMKARNQMKHAGDASQGITRTSVLNPTQRLHDTVCELNSSVAHLAERYIHLSSKPRRIFCKRKQNAYVHSDLTSLVSLLNTLNDETDVVSRNHDDIHSKLYDNERALVALVKAVKCFSSEAILSEPGKYTSAVYKDMYAKYNELATREQEMTEELQKLRSQNETLDIDKSTLERQLQERISQCDEQMLEINTLRNKNRLLSLSHTKSVSQSLDLENQSSILEKQLEQLQDKSKKERSHSKDISEKLRYLQKRLHKVTMEKEKLSDDHRKTTEDVHKLSLRSRQQTKSITALQEDRRKVERDRDRLIKLVRGALQDKQNMTSCLSNFDESKSRLRLK</sequence>
<dbReference type="AlphaFoldDB" id="A0A2G8KMI1"/>
<dbReference type="OrthoDB" id="10051619at2759"/>
<comment type="caution">
    <text evidence="3">The sequence shown here is derived from an EMBL/GenBank/DDBJ whole genome shotgun (WGS) entry which is preliminary data.</text>
</comment>
<feature type="region of interest" description="Disordered" evidence="2">
    <location>
        <begin position="381"/>
        <end position="419"/>
    </location>
</feature>
<feature type="compositionally biased region" description="Basic and acidic residues" evidence="2">
    <location>
        <begin position="381"/>
        <end position="399"/>
    </location>
</feature>
<evidence type="ECO:0000313" key="3">
    <source>
        <dbReference type="EMBL" id="PIK49222.1"/>
    </source>
</evidence>
<organism evidence="3 4">
    <name type="scientific">Stichopus japonicus</name>
    <name type="common">Sea cucumber</name>
    <dbReference type="NCBI Taxonomy" id="307972"/>
    <lineage>
        <taxon>Eukaryota</taxon>
        <taxon>Metazoa</taxon>
        <taxon>Echinodermata</taxon>
        <taxon>Eleutherozoa</taxon>
        <taxon>Echinozoa</taxon>
        <taxon>Holothuroidea</taxon>
        <taxon>Aspidochirotacea</taxon>
        <taxon>Aspidochirotida</taxon>
        <taxon>Stichopodidae</taxon>
        <taxon>Apostichopus</taxon>
    </lineage>
</organism>
<keyword evidence="4" id="KW-1185">Reference proteome</keyword>